<reference evidence="1 2" key="1">
    <citation type="submission" date="2014-04" db="EMBL/GenBank/DDBJ databases">
        <authorList>
            <consortium name="DOE Joint Genome Institute"/>
            <person name="Kuo A."/>
            <person name="Gay G."/>
            <person name="Dore J."/>
            <person name="Kohler A."/>
            <person name="Nagy L.G."/>
            <person name="Floudas D."/>
            <person name="Copeland A."/>
            <person name="Barry K.W."/>
            <person name="Cichocki N."/>
            <person name="Veneault-Fourrey C."/>
            <person name="LaButti K."/>
            <person name="Lindquist E.A."/>
            <person name="Lipzen A."/>
            <person name="Lundell T."/>
            <person name="Morin E."/>
            <person name="Murat C."/>
            <person name="Sun H."/>
            <person name="Tunlid A."/>
            <person name="Henrissat B."/>
            <person name="Grigoriev I.V."/>
            <person name="Hibbett D.S."/>
            <person name="Martin F."/>
            <person name="Nordberg H.P."/>
            <person name="Cantor M.N."/>
            <person name="Hua S.X."/>
        </authorList>
    </citation>
    <scope>NUCLEOTIDE SEQUENCE [LARGE SCALE GENOMIC DNA]</scope>
    <source>
        <strain evidence="2">h7</strain>
    </source>
</reference>
<dbReference type="AlphaFoldDB" id="A0A0C2Z1T0"/>
<proteinExistence type="predicted"/>
<organism evidence="1 2">
    <name type="scientific">Hebeloma cylindrosporum</name>
    <dbReference type="NCBI Taxonomy" id="76867"/>
    <lineage>
        <taxon>Eukaryota</taxon>
        <taxon>Fungi</taxon>
        <taxon>Dikarya</taxon>
        <taxon>Basidiomycota</taxon>
        <taxon>Agaricomycotina</taxon>
        <taxon>Agaricomycetes</taxon>
        <taxon>Agaricomycetidae</taxon>
        <taxon>Agaricales</taxon>
        <taxon>Agaricineae</taxon>
        <taxon>Hymenogastraceae</taxon>
        <taxon>Hebeloma</taxon>
    </lineage>
</organism>
<dbReference type="HOGENOM" id="CLU_2922851_0_0_1"/>
<reference evidence="2" key="2">
    <citation type="submission" date="2015-01" db="EMBL/GenBank/DDBJ databases">
        <title>Evolutionary Origins and Diversification of the Mycorrhizal Mutualists.</title>
        <authorList>
            <consortium name="DOE Joint Genome Institute"/>
            <consortium name="Mycorrhizal Genomics Consortium"/>
            <person name="Kohler A."/>
            <person name="Kuo A."/>
            <person name="Nagy L.G."/>
            <person name="Floudas D."/>
            <person name="Copeland A."/>
            <person name="Barry K.W."/>
            <person name="Cichocki N."/>
            <person name="Veneault-Fourrey C."/>
            <person name="LaButti K."/>
            <person name="Lindquist E.A."/>
            <person name="Lipzen A."/>
            <person name="Lundell T."/>
            <person name="Morin E."/>
            <person name="Murat C."/>
            <person name="Riley R."/>
            <person name="Ohm R."/>
            <person name="Sun H."/>
            <person name="Tunlid A."/>
            <person name="Henrissat B."/>
            <person name="Grigoriev I.V."/>
            <person name="Hibbett D.S."/>
            <person name="Martin F."/>
        </authorList>
    </citation>
    <scope>NUCLEOTIDE SEQUENCE [LARGE SCALE GENOMIC DNA]</scope>
    <source>
        <strain evidence="2">h7</strain>
    </source>
</reference>
<keyword evidence="2" id="KW-1185">Reference proteome</keyword>
<evidence type="ECO:0000313" key="1">
    <source>
        <dbReference type="EMBL" id="KIM47137.1"/>
    </source>
</evidence>
<name>A0A0C2Z1T0_HEBCY</name>
<sequence>MIDGRANSTSTSIRKYGEYEDWKLKNMKKKKGRLGSETIREQVESALANYFGYFQNGQFDT</sequence>
<gene>
    <name evidence="1" type="ORF">M413DRAFT_440657</name>
</gene>
<evidence type="ECO:0000313" key="2">
    <source>
        <dbReference type="Proteomes" id="UP000053424"/>
    </source>
</evidence>
<dbReference type="Proteomes" id="UP000053424">
    <property type="component" value="Unassembled WGS sequence"/>
</dbReference>
<accession>A0A0C2Z1T0</accession>
<protein>
    <submittedName>
        <fullName evidence="1">Uncharacterized protein</fullName>
    </submittedName>
</protein>
<dbReference type="EMBL" id="KN831770">
    <property type="protein sequence ID" value="KIM47137.1"/>
    <property type="molecule type" value="Genomic_DNA"/>
</dbReference>